<dbReference type="RefSeq" id="WP_014220299.1">
    <property type="nucleotide sequence ID" value="NC_016609.1"/>
</dbReference>
<dbReference type="KEGG" id="nko:Niako_4108"/>
<proteinExistence type="predicted"/>
<name>G8TC80_NIAKG</name>
<dbReference type="EMBL" id="CP003178">
    <property type="protein sequence ID" value="AEW00387.1"/>
    <property type="molecule type" value="Genomic_DNA"/>
</dbReference>
<dbReference type="STRING" id="700598.Niako_4108"/>
<evidence type="ECO:0008006" key="4">
    <source>
        <dbReference type="Google" id="ProtNLM"/>
    </source>
</evidence>
<organism evidence="2 3">
    <name type="scientific">Niastella koreensis (strain DSM 17620 / KACC 11465 / NBRC 106392 / GR20-10)</name>
    <dbReference type="NCBI Taxonomy" id="700598"/>
    <lineage>
        <taxon>Bacteria</taxon>
        <taxon>Pseudomonadati</taxon>
        <taxon>Bacteroidota</taxon>
        <taxon>Chitinophagia</taxon>
        <taxon>Chitinophagales</taxon>
        <taxon>Chitinophagaceae</taxon>
        <taxon>Niastella</taxon>
    </lineage>
</organism>
<dbReference type="Proteomes" id="UP000005438">
    <property type="component" value="Chromosome"/>
</dbReference>
<protein>
    <recommendedName>
        <fullName evidence="4">SH3 type 3 domain protein</fullName>
    </recommendedName>
</protein>
<dbReference type="eggNOG" id="COG3103">
    <property type="taxonomic scope" value="Bacteria"/>
</dbReference>
<keyword evidence="1" id="KW-0732">Signal</keyword>
<accession>G8TC80</accession>
<dbReference type="OrthoDB" id="743724at2"/>
<evidence type="ECO:0000313" key="3">
    <source>
        <dbReference type="Proteomes" id="UP000005438"/>
    </source>
</evidence>
<reference evidence="2 3" key="1">
    <citation type="submission" date="2011-12" db="EMBL/GenBank/DDBJ databases">
        <title>The complete genome of Niastella koreensis GR20-10.</title>
        <authorList>
            <consortium name="US DOE Joint Genome Institute (JGI-PGF)"/>
            <person name="Lucas S."/>
            <person name="Han J."/>
            <person name="Lapidus A."/>
            <person name="Bruce D."/>
            <person name="Goodwin L."/>
            <person name="Pitluck S."/>
            <person name="Peters L."/>
            <person name="Kyrpides N."/>
            <person name="Mavromatis K."/>
            <person name="Ivanova N."/>
            <person name="Mikhailova N."/>
            <person name="Davenport K."/>
            <person name="Saunders E."/>
            <person name="Detter J.C."/>
            <person name="Tapia R."/>
            <person name="Han C."/>
            <person name="Land M."/>
            <person name="Hauser L."/>
            <person name="Markowitz V."/>
            <person name="Cheng J.-F."/>
            <person name="Hugenholtz P."/>
            <person name="Woyke T."/>
            <person name="Wu D."/>
            <person name="Tindall B."/>
            <person name="Pomrenke H."/>
            <person name="Brambilla E."/>
            <person name="Klenk H.-P."/>
            <person name="Eisen J.A."/>
        </authorList>
    </citation>
    <scope>NUCLEOTIDE SEQUENCE [LARGE SCALE GENOMIC DNA]</scope>
    <source>
        <strain evidence="3">DSM 17620 / KACC 11465 / NBRC 106392 / GR20-10</strain>
    </source>
</reference>
<gene>
    <name evidence="2" type="ordered locus">Niako_4108</name>
</gene>
<evidence type="ECO:0000313" key="2">
    <source>
        <dbReference type="EMBL" id="AEW00387.1"/>
    </source>
</evidence>
<sequence length="295" mass="33164">MKTPLLLLFLALGNFALAQDEPGFPDMRSWSINNQDTTDRYIFADTALVRVSPDTKQPPIDSLFAGDNIIVTGVTPNSLTIRGIKGPWLKINYTKNGVPKNGYIWQGLVSCAPLRRGNVKFVYGIERRADSIRKDDKYKIRRFLVRLKVVQDGRVLATQSFTTFDDESANYSSGKIMSGMGLTNVQNIVTIEFSGDACGISTYDYYFAFTKNNQLIPFPGKENVADAGAYYHSESFTFPNEKNGQPDTVVWNMENAEDTQKTDRKGDPIYKITEKKNTVYTWDGVNEKISSPVKK</sequence>
<evidence type="ECO:0000256" key="1">
    <source>
        <dbReference type="SAM" id="SignalP"/>
    </source>
</evidence>
<feature type="chain" id="PRO_5003516169" description="SH3 type 3 domain protein" evidence="1">
    <location>
        <begin position="19"/>
        <end position="295"/>
    </location>
</feature>
<dbReference type="AlphaFoldDB" id="G8TC80"/>
<feature type="signal peptide" evidence="1">
    <location>
        <begin position="1"/>
        <end position="18"/>
    </location>
</feature>
<dbReference type="HOGENOM" id="CLU_086923_0_0_10"/>